<keyword evidence="3" id="KW-1185">Reference proteome</keyword>
<feature type="domain" description="Alpha/beta hydrolase fold-5" evidence="1">
    <location>
        <begin position="67"/>
        <end position="230"/>
    </location>
</feature>
<gene>
    <name evidence="2" type="ORF">PDUR_09110</name>
</gene>
<sequence length="245" mass="26468">MIKKRTKRGLIILLAFGAAAAGTLWFYLKPYTPEGQAESALISGRGILVERNDNWISFEPSTASGTGIIFYPGDLVEAEAYAPLARRLAAAGHPVYIARMPLNLAVTRSDAAEDIIRVHPKLSFVLGGHSLGGVMASRFAASHPDELAGVFFLASYPDAKGSLKSTTLAALSVLGTEDKVLDRKKYLEGRAYLPDNTVYYSLEGGNHAQFGSYGSQKGDGEATISEDQQQAETVRALLDWMNNLR</sequence>
<protein>
    <submittedName>
        <fullName evidence="2">Alpha/beta hydrolase</fullName>
    </submittedName>
</protein>
<dbReference type="Pfam" id="PF12695">
    <property type="entry name" value="Abhydrolase_5"/>
    <property type="match status" value="1"/>
</dbReference>
<name>A0A089HMW6_PAEDU</name>
<reference evidence="2 3" key="1">
    <citation type="submission" date="2014-08" db="EMBL/GenBank/DDBJ databases">
        <title>Comparative genomics of the Paenibacillus odorifer group.</title>
        <authorList>
            <person name="den Bakker H.C."/>
            <person name="Tsai Y.-C."/>
            <person name="Martin N."/>
            <person name="Korlach J."/>
            <person name="Wiedmann M."/>
        </authorList>
    </citation>
    <scope>NUCLEOTIDE SEQUENCE [LARGE SCALE GENOMIC DNA]</scope>
    <source>
        <strain evidence="2 3">DSM 1735</strain>
    </source>
</reference>
<dbReference type="EMBL" id="CP009288">
    <property type="protein sequence ID" value="AIQ12065.1"/>
    <property type="molecule type" value="Genomic_DNA"/>
</dbReference>
<dbReference type="Gene3D" id="3.40.50.1820">
    <property type="entry name" value="alpha/beta hydrolase"/>
    <property type="match status" value="1"/>
</dbReference>
<dbReference type="InterPro" id="IPR029059">
    <property type="entry name" value="AB_hydrolase_5"/>
</dbReference>
<evidence type="ECO:0000313" key="2">
    <source>
        <dbReference type="EMBL" id="AIQ12065.1"/>
    </source>
</evidence>
<keyword evidence="2" id="KW-0378">Hydrolase</keyword>
<organism evidence="2 3">
    <name type="scientific">Paenibacillus durus</name>
    <name type="common">Paenibacillus azotofixans</name>
    <dbReference type="NCBI Taxonomy" id="44251"/>
    <lineage>
        <taxon>Bacteria</taxon>
        <taxon>Bacillati</taxon>
        <taxon>Bacillota</taxon>
        <taxon>Bacilli</taxon>
        <taxon>Bacillales</taxon>
        <taxon>Paenibacillaceae</taxon>
        <taxon>Paenibacillus</taxon>
    </lineage>
</organism>
<dbReference type="eggNOG" id="COG0412">
    <property type="taxonomic scope" value="Bacteria"/>
</dbReference>
<dbReference type="KEGG" id="pdu:PDUR_09110"/>
<dbReference type="AlphaFoldDB" id="A0A089HMW6"/>
<dbReference type="SUPFAM" id="SSF53474">
    <property type="entry name" value="alpha/beta-Hydrolases"/>
    <property type="match status" value="1"/>
</dbReference>
<dbReference type="Proteomes" id="UP000029409">
    <property type="component" value="Chromosome"/>
</dbReference>
<dbReference type="OrthoDB" id="9780932at2"/>
<evidence type="ECO:0000259" key="1">
    <source>
        <dbReference type="Pfam" id="PF12695"/>
    </source>
</evidence>
<dbReference type="InterPro" id="IPR029058">
    <property type="entry name" value="AB_hydrolase_fold"/>
</dbReference>
<proteinExistence type="predicted"/>
<dbReference type="STRING" id="44251.PDUR_09110"/>
<accession>A0A089HMW6</accession>
<evidence type="ECO:0000313" key="3">
    <source>
        <dbReference type="Proteomes" id="UP000029409"/>
    </source>
</evidence>
<dbReference type="GO" id="GO:0016787">
    <property type="term" value="F:hydrolase activity"/>
    <property type="evidence" value="ECO:0007669"/>
    <property type="project" value="UniProtKB-KW"/>
</dbReference>